<sequence>MAYVGTCARLGSWGYDGRQYRTGLKWSRLWWGGAERGGSVTEALKKPEETFCCHHLVSLPCSSSLAGPLSLSVEPQPPNLVQL</sequence>
<name>A0A3S5A6S5_9PLAT</name>
<dbReference type="Proteomes" id="UP000784294">
    <property type="component" value="Unassembled WGS sequence"/>
</dbReference>
<comment type="caution">
    <text evidence="1">The sequence shown here is derived from an EMBL/GenBank/DDBJ whole genome shotgun (WGS) entry which is preliminary data.</text>
</comment>
<accession>A0A3S5A6S5</accession>
<keyword evidence="2" id="KW-1185">Reference proteome</keyword>
<gene>
    <name evidence="1" type="ORF">PXEA_LOCUS22731</name>
</gene>
<dbReference type="AlphaFoldDB" id="A0A3S5A6S5"/>
<evidence type="ECO:0000313" key="1">
    <source>
        <dbReference type="EMBL" id="VEL29291.1"/>
    </source>
</evidence>
<dbReference type="EMBL" id="CAAALY010101879">
    <property type="protein sequence ID" value="VEL29291.1"/>
    <property type="molecule type" value="Genomic_DNA"/>
</dbReference>
<evidence type="ECO:0000313" key="2">
    <source>
        <dbReference type="Proteomes" id="UP000784294"/>
    </source>
</evidence>
<protein>
    <submittedName>
        <fullName evidence="1">Uncharacterized protein</fullName>
    </submittedName>
</protein>
<reference evidence="1" key="1">
    <citation type="submission" date="2018-11" db="EMBL/GenBank/DDBJ databases">
        <authorList>
            <consortium name="Pathogen Informatics"/>
        </authorList>
    </citation>
    <scope>NUCLEOTIDE SEQUENCE</scope>
</reference>
<organism evidence="1 2">
    <name type="scientific">Protopolystoma xenopodis</name>
    <dbReference type="NCBI Taxonomy" id="117903"/>
    <lineage>
        <taxon>Eukaryota</taxon>
        <taxon>Metazoa</taxon>
        <taxon>Spiralia</taxon>
        <taxon>Lophotrochozoa</taxon>
        <taxon>Platyhelminthes</taxon>
        <taxon>Monogenea</taxon>
        <taxon>Polyopisthocotylea</taxon>
        <taxon>Polystomatidea</taxon>
        <taxon>Polystomatidae</taxon>
        <taxon>Protopolystoma</taxon>
    </lineage>
</organism>
<proteinExistence type="predicted"/>